<protein>
    <submittedName>
        <fullName evidence="3">Uncharacterized protein</fullName>
    </submittedName>
</protein>
<feature type="transmembrane region" description="Helical" evidence="1">
    <location>
        <begin position="102"/>
        <end position="122"/>
    </location>
</feature>
<accession>A0A2M9ZIS1</accession>
<evidence type="ECO:0000313" key="4">
    <source>
        <dbReference type="Proteomes" id="UP000231962"/>
    </source>
</evidence>
<gene>
    <name evidence="2" type="ORF">CH360_15095</name>
    <name evidence="3" type="ORF">CH373_16550</name>
</gene>
<organism evidence="3 5">
    <name type="scientific">Leptospira perolatii</name>
    <dbReference type="NCBI Taxonomy" id="2023191"/>
    <lineage>
        <taxon>Bacteria</taxon>
        <taxon>Pseudomonadati</taxon>
        <taxon>Spirochaetota</taxon>
        <taxon>Spirochaetia</taxon>
        <taxon>Leptospirales</taxon>
        <taxon>Leptospiraceae</taxon>
        <taxon>Leptospira</taxon>
    </lineage>
</organism>
<feature type="transmembrane region" description="Helical" evidence="1">
    <location>
        <begin position="76"/>
        <end position="96"/>
    </location>
</feature>
<name>A0A2M9ZIS1_9LEPT</name>
<feature type="transmembrane region" description="Helical" evidence="1">
    <location>
        <begin position="47"/>
        <end position="69"/>
    </location>
</feature>
<dbReference type="EMBL" id="NPDY01000018">
    <property type="protein sequence ID" value="PJZ68609.1"/>
    <property type="molecule type" value="Genomic_DNA"/>
</dbReference>
<dbReference type="AlphaFoldDB" id="A0A2M9ZIS1"/>
<dbReference type="Proteomes" id="UP000231990">
    <property type="component" value="Unassembled WGS sequence"/>
</dbReference>
<comment type="caution">
    <text evidence="3">The sequence shown here is derived from an EMBL/GenBank/DDBJ whole genome shotgun (WGS) entry which is preliminary data.</text>
</comment>
<evidence type="ECO:0000256" key="1">
    <source>
        <dbReference type="SAM" id="Phobius"/>
    </source>
</evidence>
<keyword evidence="4" id="KW-1185">Reference proteome</keyword>
<sequence length="140" mass="16017">MRSFFGAKSRFRIHRLLGICSLFFLLSKCILYEIRIEGLSREDILLLGRIGAVFGLFSFFTGGGLGKFLSDKRSKIAEVHTILMLAGLILQTPSLGEDSQNYITIFLSWIGMVLLLSGWMYGRRVFDRFPFRRKPESVKN</sequence>
<dbReference type="EMBL" id="NPDZ01000015">
    <property type="protein sequence ID" value="PJZ71956.1"/>
    <property type="molecule type" value="Genomic_DNA"/>
</dbReference>
<keyword evidence="1" id="KW-1133">Transmembrane helix</keyword>
<evidence type="ECO:0000313" key="3">
    <source>
        <dbReference type="EMBL" id="PJZ71956.1"/>
    </source>
</evidence>
<dbReference type="Proteomes" id="UP000231962">
    <property type="component" value="Unassembled WGS sequence"/>
</dbReference>
<keyword evidence="1" id="KW-0472">Membrane</keyword>
<reference evidence="4 5" key="1">
    <citation type="submission" date="2017-07" db="EMBL/GenBank/DDBJ databases">
        <title>Leptospira spp. isolated from tropical soils.</title>
        <authorList>
            <person name="Thibeaux R."/>
            <person name="Iraola G."/>
            <person name="Ferres I."/>
            <person name="Bierque E."/>
            <person name="Girault D."/>
            <person name="Soupe-Gilbert M.-E."/>
            <person name="Picardeau M."/>
            <person name="Goarant C."/>
        </authorList>
    </citation>
    <scope>NUCLEOTIDE SEQUENCE [LARGE SCALE GENOMIC DNA]</scope>
    <source>
        <strain evidence="3 5">FH1-B-B1</strain>
        <strain evidence="2 4">FH1-B-C1</strain>
    </source>
</reference>
<evidence type="ECO:0000313" key="5">
    <source>
        <dbReference type="Proteomes" id="UP000231990"/>
    </source>
</evidence>
<proteinExistence type="predicted"/>
<dbReference type="OrthoDB" id="331062at2"/>
<keyword evidence="1" id="KW-0812">Transmembrane</keyword>
<evidence type="ECO:0000313" key="2">
    <source>
        <dbReference type="EMBL" id="PJZ68609.1"/>
    </source>
</evidence>